<protein>
    <submittedName>
        <fullName evidence="11">Zinc finger protein</fullName>
    </submittedName>
</protein>
<dbReference type="PANTHER" id="PTHR24404">
    <property type="entry name" value="ZINC FINGER PROTEIN"/>
    <property type="match status" value="1"/>
</dbReference>
<reference evidence="12" key="1">
    <citation type="journal article" date="2008" name="Nat. Genet.">
        <title>The Pristionchus pacificus genome provides a unique perspective on nematode lifestyle and parasitism.</title>
        <authorList>
            <person name="Dieterich C."/>
            <person name="Clifton S.W."/>
            <person name="Schuster L.N."/>
            <person name="Chinwalla A."/>
            <person name="Delehaunty K."/>
            <person name="Dinkelacker I."/>
            <person name="Fulton L."/>
            <person name="Fulton R."/>
            <person name="Godfrey J."/>
            <person name="Minx P."/>
            <person name="Mitreva M."/>
            <person name="Roeseler W."/>
            <person name="Tian H."/>
            <person name="Witte H."/>
            <person name="Yang S.P."/>
            <person name="Wilson R.K."/>
            <person name="Sommer R.J."/>
        </authorList>
    </citation>
    <scope>NUCLEOTIDE SEQUENCE [LARGE SCALE GENOMIC DNA]</scope>
    <source>
        <strain evidence="12">PS312</strain>
    </source>
</reference>
<keyword evidence="7" id="KW-0805">Transcription regulation</keyword>
<evidence type="ECO:0000256" key="8">
    <source>
        <dbReference type="ARBA" id="ARBA00023125"/>
    </source>
</evidence>
<dbReference type="Proteomes" id="UP000005239">
    <property type="component" value="Unassembled WGS sequence"/>
</dbReference>
<dbReference type="GO" id="GO:0000981">
    <property type="term" value="F:DNA-binding transcription factor activity, RNA polymerase II-specific"/>
    <property type="evidence" value="ECO:0000318"/>
    <property type="project" value="GO_Central"/>
</dbReference>
<accession>A0A8R1UNN2</accession>
<dbReference type="SUPFAM" id="SSF57667">
    <property type="entry name" value="beta-beta-alpha zinc fingers"/>
    <property type="match status" value="1"/>
</dbReference>
<sequence length="341" mass="38914">MKDIQVRRMDEIDGWRQKAFVLSRTDRLGRLITKTFDLILSVVRDGPNAEILLYDIESLRSEQATEIKFDSNRDDIYRSLFYGLSTSLGSMIESIQERKEDSLETAENAKEVVIQITQDKQNTAYLNNADENDQDNQYFLTGTSKVEPMESRHNLTLDAVDFNLEDLKSEPLTDHYEIDNFPVDSTSDEFVEILDSSNAYNNTDGAADESKDARDKIDQADLSYRLKCGDCGNGVKNREKLLQHYAEFHPGQKVKEAESSARKSLQCARCDYKAHFQSNLTVHMHTHTGEKPYACSQCPKKFAQTSNLYAHMRACHAEMTHDRMLGGRKRKNEKTGGPTKD</sequence>
<reference evidence="11" key="2">
    <citation type="submission" date="2022-06" db="UniProtKB">
        <authorList>
            <consortium name="EnsemblMetazoa"/>
        </authorList>
    </citation>
    <scope>IDENTIFICATION</scope>
    <source>
        <strain evidence="11">PS312</strain>
    </source>
</reference>
<dbReference type="GO" id="GO:0005634">
    <property type="term" value="C:nucleus"/>
    <property type="evidence" value="ECO:0007669"/>
    <property type="project" value="UniProtKB-SubCell"/>
</dbReference>
<dbReference type="PROSITE" id="PS00028">
    <property type="entry name" value="ZINC_FINGER_C2H2_1"/>
    <property type="match status" value="2"/>
</dbReference>
<evidence type="ECO:0000313" key="12">
    <source>
        <dbReference type="Proteomes" id="UP000005239"/>
    </source>
</evidence>
<dbReference type="FunFam" id="3.30.160.60:FF:000097">
    <property type="entry name" value="Zinc finger protein"/>
    <property type="match status" value="1"/>
</dbReference>
<evidence type="ECO:0000256" key="1">
    <source>
        <dbReference type="ARBA" id="ARBA00003767"/>
    </source>
</evidence>
<name>A0A2A6C887_PRIPA</name>
<accession>A0A2A6C887</accession>
<dbReference type="GO" id="GO:0000978">
    <property type="term" value="F:RNA polymerase II cis-regulatory region sequence-specific DNA binding"/>
    <property type="evidence" value="ECO:0000318"/>
    <property type="project" value="GO_Central"/>
</dbReference>
<dbReference type="SMART" id="SM00355">
    <property type="entry name" value="ZnF_C2H2"/>
    <property type="match status" value="3"/>
</dbReference>
<evidence type="ECO:0000256" key="7">
    <source>
        <dbReference type="ARBA" id="ARBA00023015"/>
    </source>
</evidence>
<keyword evidence="6" id="KW-0862">Zinc</keyword>
<dbReference type="OrthoDB" id="3565419at2759"/>
<evidence type="ECO:0000256" key="9">
    <source>
        <dbReference type="ARBA" id="ARBA00023163"/>
    </source>
</evidence>
<keyword evidence="8" id="KW-0238">DNA-binding</keyword>
<dbReference type="GO" id="GO:0008270">
    <property type="term" value="F:zinc ion binding"/>
    <property type="evidence" value="ECO:0007669"/>
    <property type="project" value="UniProtKB-KW"/>
</dbReference>
<comment type="subcellular location">
    <subcellularLocation>
        <location evidence="2">Nucleus</location>
    </subcellularLocation>
</comment>
<dbReference type="PANTHER" id="PTHR24404:SF111">
    <property type="entry name" value="GASTRULA ZINC FINGER PROTEIN XLCGF49.1-LIKE-RELATED"/>
    <property type="match status" value="1"/>
</dbReference>
<keyword evidence="12" id="KW-1185">Reference proteome</keyword>
<gene>
    <name evidence="11" type="primary">WBGene00273118</name>
</gene>
<dbReference type="AlphaFoldDB" id="A0A2A6C887"/>
<dbReference type="EnsemblMetazoa" id="PPA34749.1">
    <property type="protein sequence ID" value="PPA34749.1"/>
    <property type="gene ID" value="WBGene00273118"/>
</dbReference>
<evidence type="ECO:0000256" key="6">
    <source>
        <dbReference type="ARBA" id="ARBA00022833"/>
    </source>
</evidence>
<proteinExistence type="predicted"/>
<keyword evidence="10" id="KW-0539">Nucleus</keyword>
<evidence type="ECO:0000256" key="5">
    <source>
        <dbReference type="ARBA" id="ARBA00022771"/>
    </source>
</evidence>
<evidence type="ECO:0000256" key="3">
    <source>
        <dbReference type="ARBA" id="ARBA00022723"/>
    </source>
</evidence>
<dbReference type="Pfam" id="PF00096">
    <property type="entry name" value="zf-C2H2"/>
    <property type="match status" value="1"/>
</dbReference>
<evidence type="ECO:0000313" key="11">
    <source>
        <dbReference type="EnsemblMetazoa" id="PPA34749.1"/>
    </source>
</evidence>
<dbReference type="InterPro" id="IPR013087">
    <property type="entry name" value="Znf_C2H2_type"/>
</dbReference>
<evidence type="ECO:0000256" key="4">
    <source>
        <dbReference type="ARBA" id="ARBA00022737"/>
    </source>
</evidence>
<dbReference type="Gene3D" id="3.30.160.60">
    <property type="entry name" value="Classic Zinc Finger"/>
    <property type="match status" value="2"/>
</dbReference>
<dbReference type="InterPro" id="IPR036236">
    <property type="entry name" value="Znf_C2H2_sf"/>
</dbReference>
<keyword evidence="9" id="KW-0804">Transcription</keyword>
<organism evidence="11 12">
    <name type="scientific">Pristionchus pacificus</name>
    <name type="common">Parasitic nematode worm</name>
    <dbReference type="NCBI Taxonomy" id="54126"/>
    <lineage>
        <taxon>Eukaryota</taxon>
        <taxon>Metazoa</taxon>
        <taxon>Ecdysozoa</taxon>
        <taxon>Nematoda</taxon>
        <taxon>Chromadorea</taxon>
        <taxon>Rhabditida</taxon>
        <taxon>Rhabditina</taxon>
        <taxon>Diplogasteromorpha</taxon>
        <taxon>Diplogasteroidea</taxon>
        <taxon>Neodiplogasteridae</taxon>
        <taxon>Pristionchus</taxon>
    </lineage>
</organism>
<evidence type="ECO:0000256" key="2">
    <source>
        <dbReference type="ARBA" id="ARBA00004123"/>
    </source>
</evidence>
<dbReference type="PROSITE" id="PS50157">
    <property type="entry name" value="ZINC_FINGER_C2H2_2"/>
    <property type="match status" value="3"/>
</dbReference>
<dbReference type="GO" id="GO:0006355">
    <property type="term" value="P:regulation of DNA-templated transcription"/>
    <property type="evidence" value="ECO:0000318"/>
    <property type="project" value="GO_Central"/>
</dbReference>
<comment type="function">
    <text evidence="1">May be involved in transcriptional regulation.</text>
</comment>
<keyword evidence="4" id="KW-0677">Repeat</keyword>
<keyword evidence="5" id="KW-0863">Zinc-finger</keyword>
<evidence type="ECO:0000256" key="10">
    <source>
        <dbReference type="ARBA" id="ARBA00023242"/>
    </source>
</evidence>
<dbReference type="InterPro" id="IPR050589">
    <property type="entry name" value="Ikaros_C2H2-ZF"/>
</dbReference>
<keyword evidence="3" id="KW-0479">Metal-binding</keyword>